<dbReference type="InterPro" id="IPR036397">
    <property type="entry name" value="RNaseH_sf"/>
</dbReference>
<dbReference type="Gene3D" id="3.10.20.370">
    <property type="match status" value="1"/>
</dbReference>
<dbReference type="GO" id="GO:0003676">
    <property type="term" value="F:nucleic acid binding"/>
    <property type="evidence" value="ECO:0007669"/>
    <property type="project" value="InterPro"/>
</dbReference>
<dbReference type="Gene3D" id="3.30.420.10">
    <property type="entry name" value="Ribonuclease H-like superfamily/Ribonuclease H"/>
    <property type="match status" value="1"/>
</dbReference>
<dbReference type="PROSITE" id="PS50994">
    <property type="entry name" value="INTEGRASE"/>
    <property type="match status" value="1"/>
</dbReference>
<dbReference type="EMBL" id="JAEPRE010000369">
    <property type="protein sequence ID" value="KAG2228735.1"/>
    <property type="molecule type" value="Genomic_DNA"/>
</dbReference>
<dbReference type="CDD" id="cd09274">
    <property type="entry name" value="RNase_HI_RT_Ty3"/>
    <property type="match status" value="1"/>
</dbReference>
<dbReference type="InterPro" id="IPR012337">
    <property type="entry name" value="RNaseH-like_sf"/>
</dbReference>
<dbReference type="PANTHER" id="PTHR37984:SF5">
    <property type="entry name" value="PROTEIN NYNRIN-LIKE"/>
    <property type="match status" value="1"/>
</dbReference>
<evidence type="ECO:0000313" key="4">
    <source>
        <dbReference type="Proteomes" id="UP000613177"/>
    </source>
</evidence>
<dbReference type="InterPro" id="IPR041577">
    <property type="entry name" value="RT_RNaseH_2"/>
</dbReference>
<dbReference type="SUPFAM" id="SSF53098">
    <property type="entry name" value="Ribonuclease H-like"/>
    <property type="match status" value="1"/>
</dbReference>
<reference evidence="3" key="1">
    <citation type="submission" date="2021-01" db="EMBL/GenBank/DDBJ databases">
        <title>Metabolic potential, ecology and presence of endohyphal bacteria is reflected in genomic diversity of Mucoromycotina.</title>
        <authorList>
            <person name="Muszewska A."/>
            <person name="Okrasinska A."/>
            <person name="Steczkiewicz K."/>
            <person name="Drgas O."/>
            <person name="Orlowska M."/>
            <person name="Perlinska-Lenart U."/>
            <person name="Aleksandrzak-Piekarczyk T."/>
            <person name="Szatraj K."/>
            <person name="Zielenkiewicz U."/>
            <person name="Pilsyk S."/>
            <person name="Malc E."/>
            <person name="Mieczkowski P."/>
            <person name="Kruszewska J.S."/>
            <person name="Biernat P."/>
            <person name="Pawlowska J."/>
        </authorList>
    </citation>
    <scope>NUCLEOTIDE SEQUENCE</scope>
    <source>
        <strain evidence="3">WA0000018081</strain>
    </source>
</reference>
<dbReference type="GO" id="GO:0015074">
    <property type="term" value="P:DNA integration"/>
    <property type="evidence" value="ECO:0007669"/>
    <property type="project" value="InterPro"/>
</dbReference>
<proteinExistence type="predicted"/>
<dbReference type="PANTHER" id="PTHR37984">
    <property type="entry name" value="PROTEIN CBG26694"/>
    <property type="match status" value="1"/>
</dbReference>
<dbReference type="InterPro" id="IPR043502">
    <property type="entry name" value="DNA/RNA_pol_sf"/>
</dbReference>
<protein>
    <recommendedName>
        <fullName evidence="2">Integrase catalytic domain-containing protein</fullName>
    </recommendedName>
</protein>
<dbReference type="GO" id="GO:0003824">
    <property type="term" value="F:catalytic activity"/>
    <property type="evidence" value="ECO:0007669"/>
    <property type="project" value="UniProtKB-KW"/>
</dbReference>
<dbReference type="GO" id="GO:0005634">
    <property type="term" value="C:nucleus"/>
    <property type="evidence" value="ECO:0007669"/>
    <property type="project" value="UniProtKB-ARBA"/>
</dbReference>
<comment type="caution">
    <text evidence="3">The sequence shown here is derived from an EMBL/GenBank/DDBJ whole genome shotgun (WGS) entry which is preliminary data.</text>
</comment>
<accession>A0A8H7SHQ3</accession>
<dbReference type="InterPro" id="IPR001584">
    <property type="entry name" value="Integrase_cat-core"/>
</dbReference>
<keyword evidence="1" id="KW-0511">Multifunctional enzyme</keyword>
<evidence type="ECO:0000259" key="2">
    <source>
        <dbReference type="PROSITE" id="PS50994"/>
    </source>
</evidence>
<dbReference type="InterPro" id="IPR050951">
    <property type="entry name" value="Retrovirus_Pol_polyprotein"/>
</dbReference>
<gene>
    <name evidence="3" type="ORF">INT48_007074</name>
</gene>
<evidence type="ECO:0000256" key="1">
    <source>
        <dbReference type="ARBA" id="ARBA00023268"/>
    </source>
</evidence>
<evidence type="ECO:0000313" key="3">
    <source>
        <dbReference type="EMBL" id="KAG2228735.1"/>
    </source>
</evidence>
<organism evidence="3 4">
    <name type="scientific">Thamnidium elegans</name>
    <dbReference type="NCBI Taxonomy" id="101142"/>
    <lineage>
        <taxon>Eukaryota</taxon>
        <taxon>Fungi</taxon>
        <taxon>Fungi incertae sedis</taxon>
        <taxon>Mucoromycota</taxon>
        <taxon>Mucoromycotina</taxon>
        <taxon>Mucoromycetes</taxon>
        <taxon>Mucorales</taxon>
        <taxon>Mucorineae</taxon>
        <taxon>Mucoraceae</taxon>
        <taxon>Thamnidium</taxon>
    </lineage>
</organism>
<dbReference type="Proteomes" id="UP000613177">
    <property type="component" value="Unassembled WGS sequence"/>
</dbReference>
<dbReference type="SUPFAM" id="SSF56672">
    <property type="entry name" value="DNA/RNA polymerases"/>
    <property type="match status" value="1"/>
</dbReference>
<keyword evidence="4" id="KW-1185">Reference proteome</keyword>
<feature type="domain" description="Integrase catalytic" evidence="2">
    <location>
        <begin position="188"/>
        <end position="349"/>
    </location>
</feature>
<feature type="non-terminal residue" evidence="3">
    <location>
        <position position="1"/>
    </location>
</feature>
<dbReference type="Pfam" id="PF00665">
    <property type="entry name" value="rve"/>
    <property type="match status" value="1"/>
</dbReference>
<dbReference type="AlphaFoldDB" id="A0A8H7SHQ3"/>
<name>A0A8H7SHQ3_9FUNG</name>
<dbReference type="Pfam" id="PF17919">
    <property type="entry name" value="RT_RNaseH_2"/>
    <property type="match status" value="1"/>
</dbReference>
<sequence length="426" mass="48527">MSAPVNSPIDQLRNVANLQEVWKQEHTDAFNKLKVALASAPLIYPIDYNYPLHVATDASNTAICGVLYMQVGDKKKYVAMASRGLTSVERCYSTTRRELLAIVYCFQRFNKWLVQKHFTLHTDHRSLLYIQTSLVPNHLLLTYYETLFSLSYTVIHIPGILNVIADAGSRMYTEGYKLQGKVGYHPFRSTSPTQVFDHWSMDLATFNITSTSGNNYMLILVDHFSRFTILRAITDKSSLTIAKELLNVFCLFSFPKVLTSDNGSEFVNEIVSQLILMSGIDRRLSLPYTPTGNSVTERFVGIAKSVIVKSLKGKHADWDLYLNPTQLAMNIKYSKLHKSRPYSIVFNRQPNDFKDYSKVVPTLSLMKADTKKIHDRLVFAQEVVIPQIALLIKTTQDNDHARFEKTHKVLKDMYPVGSKVMIVNVH</sequence>